<keyword evidence="2" id="KW-0521">NADP</keyword>
<dbReference type="SUPFAM" id="SSF51735">
    <property type="entry name" value="NAD(P)-binding Rossmann-fold domains"/>
    <property type="match status" value="1"/>
</dbReference>
<dbReference type="Pfam" id="PF13561">
    <property type="entry name" value="adh_short_C2"/>
    <property type="match status" value="1"/>
</dbReference>
<dbReference type="GO" id="GO:0016491">
    <property type="term" value="F:oxidoreductase activity"/>
    <property type="evidence" value="ECO:0007669"/>
    <property type="project" value="UniProtKB-KW"/>
</dbReference>
<dbReference type="HOGENOM" id="CLU_010194_12_0_1"/>
<dbReference type="EMBL" id="KB706093">
    <property type="protein sequence ID" value="EMR69402.1"/>
    <property type="molecule type" value="Genomic_DNA"/>
</dbReference>
<organism evidence="4 5">
    <name type="scientific">Eutypa lata (strain UCR-EL1)</name>
    <name type="common">Grapevine dieback disease fungus</name>
    <name type="synonym">Eutypa armeniacae</name>
    <dbReference type="NCBI Taxonomy" id="1287681"/>
    <lineage>
        <taxon>Eukaryota</taxon>
        <taxon>Fungi</taxon>
        <taxon>Dikarya</taxon>
        <taxon>Ascomycota</taxon>
        <taxon>Pezizomycotina</taxon>
        <taxon>Sordariomycetes</taxon>
        <taxon>Xylariomycetidae</taxon>
        <taxon>Xylariales</taxon>
        <taxon>Diatrypaceae</taxon>
        <taxon>Eutypa</taxon>
    </lineage>
</organism>
<sequence length="250" mass="26827">MSRRFLDEAVSELETLKKEVSSTCHISTVEGDLGTEAGLKSAIASVRAIHPKTLDTLVCAAGIRRMPAVEYQAGDPLSKLAESMQSMAYADMEVSFRVNVMGPYYVTAGLIDLLGEAAKAGEGRGSVILYSSAAAQHHGQFGPAYQTSKAAIDHMVRIMAAQFADVYVRVNAIAPGLFPSRMNPADPTDPEYNNMRYEKDMPARRAGTEQEMVSTALYLASSAGAYMTGDILRIDGGRLLVVGAKITPVE</sequence>
<evidence type="ECO:0000256" key="1">
    <source>
        <dbReference type="ARBA" id="ARBA00006484"/>
    </source>
</evidence>
<reference evidence="5" key="1">
    <citation type="journal article" date="2013" name="Genome Announc.">
        <title>Draft genome sequence of the grapevine dieback fungus Eutypa lata UCR-EL1.</title>
        <authorList>
            <person name="Blanco-Ulate B."/>
            <person name="Rolshausen P.E."/>
            <person name="Cantu D."/>
        </authorList>
    </citation>
    <scope>NUCLEOTIDE SEQUENCE [LARGE SCALE GENOMIC DNA]</scope>
    <source>
        <strain evidence="5">UCR-EL1</strain>
    </source>
</reference>
<dbReference type="PANTHER" id="PTHR43618:SF4">
    <property type="entry name" value="SHORT CHAIN DEHYDROGENASE_REDUCTASE FAMILY (AFU_ORTHOLOGUE AFUA_7G04540)"/>
    <property type="match status" value="1"/>
</dbReference>
<dbReference type="Proteomes" id="UP000012174">
    <property type="component" value="Unassembled WGS sequence"/>
</dbReference>
<dbReference type="Gene3D" id="3.40.50.720">
    <property type="entry name" value="NAD(P)-binding Rossmann-like Domain"/>
    <property type="match status" value="1"/>
</dbReference>
<keyword evidence="3" id="KW-0560">Oxidoreductase</keyword>
<comment type="similarity">
    <text evidence="1">Belongs to the short-chain dehydrogenases/reductases (SDR) family.</text>
</comment>
<accession>M7SYJ5</accession>
<evidence type="ECO:0000256" key="3">
    <source>
        <dbReference type="ARBA" id="ARBA00023002"/>
    </source>
</evidence>
<dbReference type="AlphaFoldDB" id="M7SYJ5"/>
<proteinExistence type="inferred from homology"/>
<evidence type="ECO:0000313" key="5">
    <source>
        <dbReference type="Proteomes" id="UP000012174"/>
    </source>
</evidence>
<dbReference type="OrthoDB" id="2898618at2759"/>
<dbReference type="eggNOG" id="KOG0725">
    <property type="taxonomic scope" value="Eukaryota"/>
</dbReference>
<dbReference type="PANTHER" id="PTHR43618">
    <property type="entry name" value="7-ALPHA-HYDROXYSTEROID DEHYDROGENASE"/>
    <property type="match status" value="1"/>
</dbReference>
<dbReference type="OMA" id="WEQTFRL"/>
<name>M7SYJ5_EUTLA</name>
<dbReference type="PRINTS" id="PR00081">
    <property type="entry name" value="GDHRDH"/>
</dbReference>
<dbReference type="InterPro" id="IPR036291">
    <property type="entry name" value="NAD(P)-bd_dom_sf"/>
</dbReference>
<keyword evidence="5" id="KW-1185">Reference proteome</keyword>
<dbReference type="InterPro" id="IPR052178">
    <property type="entry name" value="Sec_Metab_Biosynth_SDR"/>
</dbReference>
<evidence type="ECO:0000256" key="2">
    <source>
        <dbReference type="ARBA" id="ARBA00022857"/>
    </source>
</evidence>
<protein>
    <submittedName>
        <fullName evidence="4">Putative short-chain protein</fullName>
    </submittedName>
</protein>
<gene>
    <name evidence="4" type="ORF">UCREL1_3575</name>
</gene>
<dbReference type="InterPro" id="IPR002347">
    <property type="entry name" value="SDR_fam"/>
</dbReference>
<dbReference type="KEGG" id="ela:UCREL1_3575"/>
<evidence type="ECO:0000313" key="4">
    <source>
        <dbReference type="EMBL" id="EMR69402.1"/>
    </source>
</evidence>